<evidence type="ECO:0000313" key="1">
    <source>
        <dbReference type="EMBL" id="ALH06856.1"/>
    </source>
</evidence>
<name>A0A0N7G2D9_9VIRU</name>
<evidence type="ECO:0000313" key="2">
    <source>
        <dbReference type="Proteomes" id="UP000319438"/>
    </source>
</evidence>
<organism evidence="1 2">
    <name type="scientific">Port-miou virus</name>
    <dbReference type="NCBI Taxonomy" id="1733873"/>
    <lineage>
        <taxon>Viruses</taxon>
        <taxon>Varidnaviria</taxon>
        <taxon>Bamfordvirae</taxon>
        <taxon>Nucleocytoviricota</taxon>
        <taxon>Megaviricetes</taxon>
        <taxon>Pimascovirales</taxon>
        <taxon>Pimascovirales incertae sedis</taxon>
        <taxon>Marseilleviridae</taxon>
        <taxon>Losannavirus</taxon>
        <taxon>Losannavirus lausannense</taxon>
        <taxon>Lausannevirus</taxon>
    </lineage>
</organism>
<protein>
    <submittedName>
        <fullName evidence="1">Uncharacterized protein</fullName>
    </submittedName>
</protein>
<gene>
    <name evidence="1" type="ORF">PMV_158</name>
</gene>
<proteinExistence type="predicted"/>
<reference evidence="1" key="1">
    <citation type="journal article" date="2015" name="Genome Announc.">
        <title>Complete Genome Sequence of a New Member of the Marseilleviridae Recovered from the Brackish Submarine Spring in the Cassis Port-Miou Calanque, France.</title>
        <authorList>
            <person name="Doutre G."/>
            <person name="Arfib B."/>
            <person name="Rochette P."/>
            <person name="Claverie J.M."/>
            <person name="Bonin P."/>
            <person name="Abergel C."/>
        </authorList>
    </citation>
    <scope>NUCLEOTIDE SEQUENCE [LARGE SCALE GENOMIC DNA]</scope>
    <source>
        <strain evidence="1">1</strain>
    </source>
</reference>
<accession>A0A0N7G2D9</accession>
<sequence>MDKFLLPRSWISFCLVFPVELEEKDYVHESTKEQDNGFGTKIVVTTVSKGKGTVRKETGISCGPYQLDIFSKVYGSSGESDGVRIELQGWTFMGTEHGKQTRKSWIISGGIEMFSGETTVS</sequence>
<dbReference type="Proteomes" id="UP000319438">
    <property type="component" value="Segment"/>
</dbReference>
<dbReference type="EMBL" id="KT428292">
    <property type="protein sequence ID" value="ALH06856.1"/>
    <property type="molecule type" value="Genomic_DNA"/>
</dbReference>